<dbReference type="Pfam" id="PF00072">
    <property type="entry name" value="Response_reg"/>
    <property type="match status" value="1"/>
</dbReference>
<dbReference type="Gene3D" id="3.40.50.2300">
    <property type="match status" value="1"/>
</dbReference>
<gene>
    <name evidence="2" type="ORF">S03H2_50717</name>
</gene>
<comment type="caution">
    <text evidence="2">The sequence shown here is derived from an EMBL/GenBank/DDBJ whole genome shotgun (WGS) entry which is preliminary data.</text>
</comment>
<dbReference type="InterPro" id="IPR001789">
    <property type="entry name" value="Sig_transdc_resp-reg_receiver"/>
</dbReference>
<protein>
    <recommendedName>
        <fullName evidence="1">Response regulatory domain-containing protein</fullName>
    </recommendedName>
</protein>
<organism evidence="2">
    <name type="scientific">marine sediment metagenome</name>
    <dbReference type="NCBI Taxonomy" id="412755"/>
    <lineage>
        <taxon>unclassified sequences</taxon>
        <taxon>metagenomes</taxon>
        <taxon>ecological metagenomes</taxon>
    </lineage>
</organism>
<dbReference type="AlphaFoldDB" id="X1HDZ0"/>
<evidence type="ECO:0000259" key="1">
    <source>
        <dbReference type="PROSITE" id="PS50110"/>
    </source>
</evidence>
<dbReference type="SUPFAM" id="SSF52172">
    <property type="entry name" value="CheY-like"/>
    <property type="match status" value="1"/>
</dbReference>
<dbReference type="InterPro" id="IPR052893">
    <property type="entry name" value="TCS_response_regulator"/>
</dbReference>
<dbReference type="PROSITE" id="PS50110">
    <property type="entry name" value="RESPONSE_REGULATORY"/>
    <property type="match status" value="1"/>
</dbReference>
<dbReference type="GO" id="GO:0000160">
    <property type="term" value="P:phosphorelay signal transduction system"/>
    <property type="evidence" value="ECO:0007669"/>
    <property type="project" value="InterPro"/>
</dbReference>
<dbReference type="EMBL" id="BARU01032139">
    <property type="protein sequence ID" value="GAH67622.1"/>
    <property type="molecule type" value="Genomic_DNA"/>
</dbReference>
<reference evidence="2" key="1">
    <citation type="journal article" date="2014" name="Front. Microbiol.">
        <title>High frequency of phylogenetically diverse reductive dehalogenase-homologous genes in deep subseafloor sedimentary metagenomes.</title>
        <authorList>
            <person name="Kawai M."/>
            <person name="Futagami T."/>
            <person name="Toyoda A."/>
            <person name="Takaki Y."/>
            <person name="Nishi S."/>
            <person name="Hori S."/>
            <person name="Arai W."/>
            <person name="Tsubouchi T."/>
            <person name="Morono Y."/>
            <person name="Uchiyama I."/>
            <person name="Ito T."/>
            <person name="Fujiyama A."/>
            <person name="Inagaki F."/>
            <person name="Takami H."/>
        </authorList>
    </citation>
    <scope>NUCLEOTIDE SEQUENCE</scope>
    <source>
        <strain evidence="2">Expedition CK06-06</strain>
    </source>
</reference>
<feature type="domain" description="Response regulatory" evidence="1">
    <location>
        <begin position="8"/>
        <end position="134"/>
    </location>
</feature>
<dbReference type="CDD" id="cd17557">
    <property type="entry name" value="REC_Rcp-like"/>
    <property type="match status" value="1"/>
</dbReference>
<dbReference type="PANTHER" id="PTHR44520">
    <property type="entry name" value="RESPONSE REGULATOR RCP1-RELATED"/>
    <property type="match status" value="1"/>
</dbReference>
<accession>X1HDZ0</accession>
<name>X1HDZ0_9ZZZZ</name>
<dbReference type="InterPro" id="IPR011006">
    <property type="entry name" value="CheY-like_superfamily"/>
</dbReference>
<sequence length="146" mass="16334">MDVFKSVVVLLVEDDPGDQKLLSKALANQEIPTELQIVGSGEEALEYLLRSKSRDERSPRPNLILLDLNMPGMNGKDFLRRVKADIDLRAIPVVVLTVSDAESDIQECYELHAAGYIRKSATPEEFQRVVKTLAKYWFATSSLAGR</sequence>
<dbReference type="SMART" id="SM00448">
    <property type="entry name" value="REC"/>
    <property type="match status" value="1"/>
</dbReference>
<proteinExistence type="predicted"/>
<evidence type="ECO:0000313" key="2">
    <source>
        <dbReference type="EMBL" id="GAH67622.1"/>
    </source>
</evidence>